<evidence type="ECO:0000313" key="4">
    <source>
        <dbReference type="Proteomes" id="UP000265541"/>
    </source>
</evidence>
<dbReference type="AlphaFoldDB" id="A0A3A0VU38"/>
<sequence>MHVLIVGSGISGLRLADLLSNTDITFDIIEARNRIGGRILTETPSVDNYFDLGPTWFWPEKEPKIVQLIEELNLSTIEQYNEGQSLLELNDNKPVKYIKSSEVNSYCKRIEGGIKALVEALYQRIPTINIDFNTCAKAIKQNDNQTFTVTAVNKCTEEERTYDVDAVIFTLPPRLLFENIDFTPMLPETVKIDLLNKPTWMGAQAKAIVTYDQPFWRMDELSGNVISWQGPLREIYDVTTPNGDSALFGFFGLAPSYRNKETLASIEDKVINQLVRLFGEQARSYKNFYYKDWSQDDNTVTQGDTLNIESFPTYGQPPAYLDNIFFAGTEYDANNGGHLEGALASAEHAFNNIKKVDLAKEK</sequence>
<protein>
    <submittedName>
        <fullName evidence="3">Amine oxidase</fullName>
    </submittedName>
</protein>
<organism evidence="3 4">
    <name type="scientific">Staphylococcus gallinarum</name>
    <dbReference type="NCBI Taxonomy" id="1293"/>
    <lineage>
        <taxon>Bacteria</taxon>
        <taxon>Bacillati</taxon>
        <taxon>Bacillota</taxon>
        <taxon>Bacilli</taxon>
        <taxon>Bacillales</taxon>
        <taxon>Staphylococcaceae</taxon>
        <taxon>Staphylococcus</taxon>
    </lineage>
</organism>
<dbReference type="Pfam" id="PF13450">
    <property type="entry name" value="NAD_binding_8"/>
    <property type="match status" value="1"/>
</dbReference>
<name>A0A3A0VU38_STAGA</name>
<dbReference type="RefSeq" id="WP_119483790.1">
    <property type="nucleotide sequence ID" value="NZ_QYJN01000001.1"/>
</dbReference>
<dbReference type="InterPro" id="IPR002937">
    <property type="entry name" value="Amino_oxidase"/>
</dbReference>
<gene>
    <name evidence="3" type="ORF">BUZ14_00065</name>
</gene>
<evidence type="ECO:0000259" key="2">
    <source>
        <dbReference type="Pfam" id="PF01593"/>
    </source>
</evidence>
<comment type="caution">
    <text evidence="3">The sequence shown here is derived from an EMBL/GenBank/DDBJ whole genome shotgun (WGS) entry which is preliminary data.</text>
</comment>
<feature type="domain" description="Amine oxidase" evidence="2">
    <location>
        <begin position="109"/>
        <end position="349"/>
    </location>
</feature>
<dbReference type="PANTHER" id="PTHR43563">
    <property type="entry name" value="AMINE OXIDASE"/>
    <property type="match status" value="1"/>
</dbReference>
<evidence type="ECO:0000256" key="1">
    <source>
        <dbReference type="ARBA" id="ARBA00005995"/>
    </source>
</evidence>
<dbReference type="EMBL" id="QYJN01000001">
    <property type="protein sequence ID" value="RIP36975.1"/>
    <property type="molecule type" value="Genomic_DNA"/>
</dbReference>
<dbReference type="SUPFAM" id="SSF54373">
    <property type="entry name" value="FAD-linked reductases, C-terminal domain"/>
    <property type="match status" value="1"/>
</dbReference>
<comment type="similarity">
    <text evidence="1">Belongs to the flavin monoamine oxidase family.</text>
</comment>
<proteinExistence type="inferred from homology"/>
<dbReference type="PANTHER" id="PTHR43563:SF1">
    <property type="entry name" value="AMINE OXIDASE [FLAVIN-CONTAINING] B"/>
    <property type="match status" value="1"/>
</dbReference>
<dbReference type="OrthoDB" id="56323at2"/>
<dbReference type="GO" id="GO:0016491">
    <property type="term" value="F:oxidoreductase activity"/>
    <property type="evidence" value="ECO:0007669"/>
    <property type="project" value="InterPro"/>
</dbReference>
<dbReference type="InterPro" id="IPR036188">
    <property type="entry name" value="FAD/NAD-bd_sf"/>
</dbReference>
<evidence type="ECO:0000313" key="3">
    <source>
        <dbReference type="EMBL" id="RIP36975.1"/>
    </source>
</evidence>
<dbReference type="SUPFAM" id="SSF51905">
    <property type="entry name" value="FAD/NAD(P)-binding domain"/>
    <property type="match status" value="1"/>
</dbReference>
<dbReference type="Gene3D" id="3.50.50.60">
    <property type="entry name" value="FAD/NAD(P)-binding domain"/>
    <property type="match status" value="2"/>
</dbReference>
<dbReference type="Pfam" id="PF01593">
    <property type="entry name" value="Amino_oxidase"/>
    <property type="match status" value="1"/>
</dbReference>
<accession>A0A3A0VU38</accession>
<dbReference type="InterPro" id="IPR050703">
    <property type="entry name" value="Flavin_MAO"/>
</dbReference>
<reference evidence="3 4" key="1">
    <citation type="journal article" date="2016" name="Front. Microbiol.">
        <title>Comprehensive Phylogenetic Analysis of Bovine Non-aureus Staphylococci Species Based on Whole-Genome Sequencing.</title>
        <authorList>
            <person name="Naushad S."/>
            <person name="Barkema H.W."/>
            <person name="Luby C."/>
            <person name="Condas L.A."/>
            <person name="Nobrega D.B."/>
            <person name="Carson D.A."/>
            <person name="De Buck J."/>
        </authorList>
    </citation>
    <scope>NUCLEOTIDE SEQUENCE [LARGE SCALE GENOMIC DNA]</scope>
    <source>
        <strain evidence="3 4">SNUC 4781</strain>
    </source>
</reference>
<dbReference type="Proteomes" id="UP000265541">
    <property type="component" value="Unassembled WGS sequence"/>
</dbReference>